<feature type="chain" id="PRO_5031543617" description="Helicase-associated domain-containing protein" evidence="1">
    <location>
        <begin position="30"/>
        <end position="589"/>
    </location>
</feature>
<dbReference type="Pfam" id="PF03457">
    <property type="entry name" value="HA"/>
    <property type="match status" value="7"/>
</dbReference>
<feature type="signal peptide" evidence="1">
    <location>
        <begin position="1"/>
        <end position="29"/>
    </location>
</feature>
<dbReference type="Gene3D" id="6.10.140.530">
    <property type="match status" value="7"/>
</dbReference>
<dbReference type="EMBL" id="HBIX01028538">
    <property type="protein sequence ID" value="CAE0726502.1"/>
    <property type="molecule type" value="Transcribed_RNA"/>
</dbReference>
<reference evidence="3" key="1">
    <citation type="submission" date="2021-01" db="EMBL/GenBank/DDBJ databases">
        <authorList>
            <person name="Corre E."/>
            <person name="Pelletier E."/>
            <person name="Niang G."/>
            <person name="Scheremetjew M."/>
            <person name="Finn R."/>
            <person name="Kale V."/>
            <person name="Holt S."/>
            <person name="Cochrane G."/>
            <person name="Meng A."/>
            <person name="Brown T."/>
            <person name="Cohen L."/>
        </authorList>
    </citation>
    <scope>NUCLEOTIDE SEQUENCE</scope>
    <source>
        <strain evidence="3">10249 10 AB</strain>
    </source>
</reference>
<sequence>MEQRRHTTLLSLGSIFVCLVAFLAGVSNGFSGVKHCTIGSGGPAFKCKRAFDCCHCRLEDSLSSSSSSIRRCSSDTRRFSLNPSQLRDGTSSSISETTRKATTSTTYSTWNEMYERLAAYKKQFNSTLVPRNHEESDPKLWNWVNQQRTCFRQKSLSRDREQRLKELGFVWSRRTKWEGMFRLLQQYKEKEGHCNVPKTHKEDGRNLGTWLNTQRQSKKKGKLEPGKELELDELGVVWDLASGKWEVMYALLEQYQEREGHCNVPYLHREDGQNLGTWLKKQRHFKQHGVLDPHRETRLADLGITWRIRRARTTSTWEDMFALLQQYHRTNGDCNVRQKHRQNGENLGMWLTIQRHAKRTGKLDPHRGERLENLGVTWDRVTAWEDVFVLLELYKAREGHCDVPHSHREDGQNLGYWLRNQRQAKQNGKLDPIKQEKMEAIGVVWRIRRVRTTNTWDDMYAMLEEYHGRNGHCNVPDKHQQDGEKLGKWLTRQRQSKRSHKLDPKREERLAKLGVVWETRSATRWEDMCGLLEQYNETNGHCKIPNKLREDGQNLGNWLTRQRQNKKNGKLDPDHEKRLTDLGVVWSFR</sequence>
<proteinExistence type="predicted"/>
<feature type="domain" description="Helicase-associated" evidence="2">
    <location>
        <begin position="109"/>
        <end position="169"/>
    </location>
</feature>
<dbReference type="InterPro" id="IPR005114">
    <property type="entry name" value="Helicase_assoc"/>
</dbReference>
<dbReference type="PANTHER" id="PTHR33418">
    <property type="entry name" value="HELICASE-ASSOCIATED"/>
    <property type="match status" value="1"/>
</dbReference>
<dbReference type="AlphaFoldDB" id="A0A7S4AUG6"/>
<gene>
    <name evidence="3" type="ORF">PAUS00366_LOCUS19259</name>
</gene>
<evidence type="ECO:0000259" key="2">
    <source>
        <dbReference type="Pfam" id="PF03457"/>
    </source>
</evidence>
<keyword evidence="1" id="KW-0732">Signal</keyword>
<dbReference type="PANTHER" id="PTHR33418:SF1">
    <property type="entry name" value="HELICASE-ASSOCIATED DOMAIN-CONTAINING PROTEIN"/>
    <property type="match status" value="1"/>
</dbReference>
<organism evidence="3">
    <name type="scientific">Pseudo-nitzschia australis</name>
    <dbReference type="NCBI Taxonomy" id="44445"/>
    <lineage>
        <taxon>Eukaryota</taxon>
        <taxon>Sar</taxon>
        <taxon>Stramenopiles</taxon>
        <taxon>Ochrophyta</taxon>
        <taxon>Bacillariophyta</taxon>
        <taxon>Bacillariophyceae</taxon>
        <taxon>Bacillariophycidae</taxon>
        <taxon>Bacillariales</taxon>
        <taxon>Bacillariaceae</taxon>
        <taxon>Pseudo-nitzschia</taxon>
    </lineage>
</organism>
<protein>
    <recommendedName>
        <fullName evidence="2">Helicase-associated domain-containing protein</fullName>
    </recommendedName>
</protein>
<evidence type="ECO:0000256" key="1">
    <source>
        <dbReference type="SAM" id="SignalP"/>
    </source>
</evidence>
<feature type="domain" description="Helicase-associated" evidence="2">
    <location>
        <begin position="382"/>
        <end position="443"/>
    </location>
</feature>
<feature type="domain" description="Helicase-associated" evidence="2">
    <location>
        <begin position="315"/>
        <end position="376"/>
    </location>
</feature>
<accession>A0A7S4AUG6</accession>
<name>A0A7S4AUG6_9STRA</name>
<feature type="domain" description="Helicase-associated" evidence="2">
    <location>
        <begin position="454"/>
        <end position="515"/>
    </location>
</feature>
<feature type="domain" description="Helicase-associated" evidence="2">
    <location>
        <begin position="244"/>
        <end position="303"/>
    </location>
</feature>
<evidence type="ECO:0000313" key="3">
    <source>
        <dbReference type="EMBL" id="CAE0726502.1"/>
    </source>
</evidence>
<feature type="domain" description="Helicase-associated" evidence="2">
    <location>
        <begin position="523"/>
        <end position="584"/>
    </location>
</feature>
<feature type="domain" description="Helicase-associated" evidence="2">
    <location>
        <begin position="174"/>
        <end position="236"/>
    </location>
</feature>